<dbReference type="GO" id="GO:0008610">
    <property type="term" value="P:lipid biosynthetic process"/>
    <property type="evidence" value="ECO:0007669"/>
    <property type="project" value="UniProtKB-ARBA"/>
</dbReference>
<dbReference type="Pfam" id="PF00668">
    <property type="entry name" value="Condensation"/>
    <property type="match status" value="3"/>
</dbReference>
<dbReference type="CDD" id="cd12117">
    <property type="entry name" value="A_NRPS_Srf_like"/>
    <property type="match status" value="1"/>
</dbReference>
<dbReference type="FunFam" id="3.30.559.10:FF:000012">
    <property type="entry name" value="Non-ribosomal peptide synthetase"/>
    <property type="match status" value="2"/>
</dbReference>
<dbReference type="InterPro" id="IPR029058">
    <property type="entry name" value="AB_hydrolase_fold"/>
</dbReference>
<dbReference type="GO" id="GO:0009403">
    <property type="term" value="P:toxin biosynthetic process"/>
    <property type="evidence" value="ECO:0007669"/>
    <property type="project" value="UniProtKB-ARBA"/>
</dbReference>
<evidence type="ECO:0000256" key="4">
    <source>
        <dbReference type="ARBA" id="ARBA00022553"/>
    </source>
</evidence>
<protein>
    <recommendedName>
        <fullName evidence="6">Carrier domain-containing protein</fullName>
    </recommendedName>
</protein>
<dbReference type="NCBIfam" id="NF003417">
    <property type="entry name" value="PRK04813.1"/>
    <property type="match status" value="5"/>
</dbReference>
<dbReference type="Gene3D" id="3.30.300.30">
    <property type="match status" value="5"/>
</dbReference>
<comment type="similarity">
    <text evidence="2">Belongs to the ATP-dependent AMP-binding enzyme family.</text>
</comment>
<dbReference type="CDD" id="cd02440">
    <property type="entry name" value="AdoMet_MTases"/>
    <property type="match status" value="2"/>
</dbReference>
<evidence type="ECO:0000259" key="6">
    <source>
        <dbReference type="PROSITE" id="PS50075"/>
    </source>
</evidence>
<dbReference type="PANTHER" id="PTHR45527">
    <property type="entry name" value="NONRIBOSOMAL PEPTIDE SYNTHETASE"/>
    <property type="match status" value="1"/>
</dbReference>
<dbReference type="Pfam" id="PF13193">
    <property type="entry name" value="AMP-binding_C"/>
    <property type="match status" value="2"/>
</dbReference>
<dbReference type="SMART" id="SM00824">
    <property type="entry name" value="PKS_TE"/>
    <property type="match status" value="1"/>
</dbReference>
<dbReference type="CDD" id="cd05930">
    <property type="entry name" value="A_NRPS"/>
    <property type="match status" value="1"/>
</dbReference>
<dbReference type="Proteomes" id="UP000078468">
    <property type="component" value="Chromosome"/>
</dbReference>
<sequence length="4239" mass="458807">MTTSGLEDILPLSPMQEGLLFHSRYEQDGADVYAVQHVFAVEGALDATRLRAAVLALVQRHPNLRAGFRQVDSGRVLQLVPHQVAVPWDEFDLSHLPDADAESELGRLAAKEHGRRFDLAEPPLLRFSLVRLAPERHRLVMTTHHILLDGWSTPLLVRELTTLYDTGGDAATLPRVAPYRQYLGWLARQDRPAAEAAWREALGGLEQPTLLTPVDPGRPGLMPERITVELDDDRTAALADSARRHGVTLNTVLQAAWGLVLSRRTGHDDIVFGAVVAGRDPRLPGVENMVGLLINMVPVRVSLDPAQSLLTTLRQVQDTQSRLTGHHHLGLARIQQLGGLGDLFDTSLVFENYPWDQSGERPETGLRITPDLSRGRDATHYPLTLIAAPGRRLYLRLDYRDDLFDRTTAAGFVDRLIRVLDLVVSDPSRPIGGIDLLSARERAAVLGVPAAVVPSGATLPGLFEARVAAGPGAAAVVWGGSTLSYGELNERANRLAHELVGRGVGPEDVVALALPRGVDLVVAVVAVLKAGAAYLPLDPAYPAARVAYMVADARPVLVLTTGESRLAAEAVGGAPVVLLDVLDVRERSSDNPVTALSADHPAYVIYTSGSTGRPKGVVMPAGALVNLLEWHHEAVGGEPGTRTAQFTAISFDVSAQEMLSALMFGKTLVIPDEDVRRDAARFVEWLDEHAVEELFAPNLVLEAVAEAAVEQGRTLPRLRTVAQAGEALTLSRVVREFRTSAPDRVLHNHYGPTETHVVTAHTLSDDLDGRPLTAPIGRPIANTRAYVLGSGLELVAPGVVGELYVAGAGVARGYLGRPGLTAERFVADPYAAEPGSRMYRTGDLVRWNPDGELEFVGRADHQVKIRGFRIEPGEIENVLTEHPHITQAAVLAREDQPGRTRLVAYVVAPRTPRPEEIREFVRGRLPEHMVPSAVVPLDSLPLTANGKLDRAALPAPDAAPTASAREARTPQEQIVCDLFAQVLGLPRVGVDEDFFELGGHSLLATRLIARIRAAFSVEIGLRTLFEARTAGAVAARLDTAGPARLALTKQRLPDAVPLSFAQRRLWFLHKMEGPSATYNIPLTLSLSGELDRDALRAALDDVVARHESLRTVFPETDGTSCQHVLDDVTVELPATDITETQLAEALKAAARHSFDLASDIPLRAELLRLAPDRHVLVLVLHHIAGDGWSLGPLASDLTRAYTARVEGRAPEWAALPVQYADYTLWQNELLGDQDDPESLFATQIDYWRGALAGLPDQLTLPTDRPRPAVMTYRGDYVTVDMDADLHRRLADLARASGASLFMVLQAGLAALLSRLGAGEDVPVGAPVAGRTDQALDELVGFFVNTLVVRTDTSGDPTFGELIGRVRERSLAAYAHQDVPFEYLVELLNPARTLSHHPLFQVMLALQNAPEAGFRLPGLTIDVAPGRTGTAKFDLFFSLAEQRGAHGEPQGISGAVEYSSDIYDPATVRGLFERWLHFLDMATTHPDQPLNHIDILTPEEHARLLGTWLETETEIGETPLPVRFAEQAAATPDAVALVAGDTSLTYAELDRRANRLAHLLLRRGAGPDRVVAVALPRSAELVVALLAVLKSGAAYLPLDPDHPAGRLTHVLADARPALLLTTLSTDSRTPSGDSAERLVLDSPDVQALLAACPDTDPVEDGHAAPPAPEAAAYVIYTSGSTGRPKGVVVPHAPLLNFLEAMRRKVPLRTGERLLAVTTVAFDIAALELYHPLLSGATVVLAPKEAVPQPSAVLDLIARHGVTVVQGTPSLWQLLVAHEPEALRGLRILVGGEALPTPLAESMRTLTDDLTNLYGPTETTIWSTAADLAGGAGAPPIGRPIANTRTYVLGPGLELVAPGVVGELYIAGSGVARGYLHKPGLTAERFVADPYAPEPGARMYRTGDLVRWNPDGELEFVGRVDHQIKIRGFRIELGEIEEVLTDHTDIAQAAVVVREDQPGDTRLVAYVVADTSARDTGGAVEQDQLSEWQSLYDAVYDAAEQTAFGENFASWNSSYDGEPIPLPEMREWRDTTVDRIRALRPRRVLEIGVGTGLLLARLAPECEEYWGTDFSGTVIDELRRHVDADPVLAARVHLRTRPAHDFGDLPQGHFDTIVINSVAQYFPNAGYLEQVVHHALRALTPGGALFLGDLRNPRLLRTFASGVQAARAEDPDDTAAIRRAVEQSLVLEKELLVDPEYFSALAHHVPDLAGTDVQLKRGTAHNELTRYRYDATLYKTGITPHPLDDAPTSTWLAHADAETNLADLRRRLTADRPAELRLTGVPNPRLVHELAVRQALEDGTSLTDRPTASATGLDTFHALGDEHGYWTGITWNTRDTDAVDVVFVDRNRLSGRAPVGTYAALPAGASTAPLPTWATNPAARRGTGALVTKVREHTRDHLPDYMVPSAVVPLDRLPLTANGKLDRAALPVPEFASAGSGRGARTPQEQIACDLFAQVLGLPRVGVDDDFFDLGGHSLLATRLIAQIRVTFGVELELRALFEGPTPAAVAELLDTAAPGRLALSVRRRPEVMPLSFAQRRLWFIHKMEGPSATYNIPLALRLRGELDRDALRAALGDVVGRHESLRTVFPESEGVPCQQVLSPEAAVPHLAVHLTAEAGLPDALESAARYAFDLATETPLRADLFELSAQEYVLLLVVHHIAGDGWSLGPLASDLTRAYTARVEGRAPEWTALPVQYADYTLWQNELLGDQDDPDSLFATQIEYWRGALAGLPDQLTLPTDRPRPAVMTYRGDYVTVDMDADLHRRLADLARASGASLFMVLQAGLAALLTRLGAGEDVPVGAPVAGRTDQALDELVGFFVNTLVVRTDTSGDPTFGELIGRVRERSLAAYAHQDVPFEYLVELLNPARTLSHHPLFQVMLALQNAPEAGFRLPGLTIDVAPGRTGTAKFDLFFSLAEQRGAHGEPQGISGAVEYSSDIYDPATVQALFERWLHFLDMATTHPDQPLNHIDILTPEEHRRAVVDFNDTAYVVPDVPLGELFARQVARTPDGTAVTDGSVTLTYAQLDARANQVAHEVLGRGVRSGDAVGVLLERSVGTVVTVLALMKAGAVYVPLDARYPADRIRHVLADTGATLVVTDDASRPQLPADAADVLVTDSTREGEERREAPRVGVRSDDAAYVMYTSGSTGAPKGIVVTHGNVAALAVDPRFDRVAHERVLLHSPAAFDASTYELWVPLLSGGTVVVAPAGDLDVPALQRTVVSQGVTALWLTSSLLNVVAEHAARALSGVRQVWSGGEAVSGATVRRLHEVCPGLTVVDGYGPTETTTFATHHRVPRPFGGGVTVPIGRPMANTRVYVLDAWLRPVAPQVTGELYIAGSGLARGYLHRPGMTAERFVADPFAPVPGARMYRTGDLVRANAEGDLEYVGRVDQQVKVRGFRIEPGEIEHVLTEHPAIGQAAVVAHHDRPGSTRLIAYIVPDSGGPTVDEEERDQIGEWRDLYDSLYAAPDSTLGDDFSGWNSSYDGEPIPLPEMREWRTATLERIRALQPGRVLEIGVGTGLLLSGLAPECEEYWGTDFSQVVVDELRRRVDADPELAPRVRLRVQAAHEHGELPEGHFDTIVLNSVAQYFPNAGYLTQVVEQAFRLLAPGGALFLGDLRNPRLLRTFASGVQTARAEDPDDTAAIRRAVEQSLVLEKELLVDPEYFTALAHHVPDLAGTDVQLKRGTAHNELTRYRYDATLYKTGITTHPLDDAPTRPWTRDPGALADHLGSARPDRLRVTGVPHARIAADLAAQRASESGTAADVRHTAGADPEDLHRLGEKYGYWTAVSWNGHDPAALDLTYVKRELLGEGVPVGTYASTGAAGPGTPLSSWTTSPATGRSTGALLMTVREHLRRRLPEYMRPAAVVPLDRLPLTSNGKLDRAALPALEPERADIGRAPATPQEQVVCELFAEVLGRPVVGVSEDFFDLGGHSLLATRLMARLRAAFGVELGVRSLFEAPTPAGIAARLDVDDADGSYEVMLPLRTAGSRPPLFCVHPGGGISWSYSALIKHLGPEYPLYGIQARSLARPEPRPASIEEMAVDYADQIQRVQPHGPYHLAGWSFGGLCAHALAAEFQRRGEPVALVAVLDVIPDWQGLTHADVPAPDDRVMLLFHVGLVDDGSHHDDEGMTFAKAREILRRQGSVLANLEEDRLTTITEISANNTHLTVDYRPGPIDGDLLLFACSEEQDPPVTAEAWRPYVRGSVEAHTVPGDHGSMLTRPDTLAEIGRVLSAKLHELTGDE</sequence>
<dbReference type="InterPro" id="IPR010071">
    <property type="entry name" value="AA_adenyl_dom"/>
</dbReference>
<dbReference type="SUPFAM" id="SSF47336">
    <property type="entry name" value="ACP-like"/>
    <property type="match status" value="3"/>
</dbReference>
<dbReference type="GO" id="GO:0003824">
    <property type="term" value="F:catalytic activity"/>
    <property type="evidence" value="ECO:0007669"/>
    <property type="project" value="InterPro"/>
</dbReference>
<dbReference type="Gene3D" id="3.30.559.10">
    <property type="entry name" value="Chloramphenicol acetyltransferase-like domain"/>
    <property type="match status" value="3"/>
</dbReference>
<feature type="domain" description="Carrier" evidence="6">
    <location>
        <begin position="2437"/>
        <end position="2512"/>
    </location>
</feature>
<dbReference type="Gene3D" id="3.40.50.980">
    <property type="match status" value="6"/>
</dbReference>
<feature type="domain" description="Carrier" evidence="6">
    <location>
        <begin position="966"/>
        <end position="1041"/>
    </location>
</feature>
<dbReference type="Gene3D" id="2.30.38.10">
    <property type="entry name" value="Luciferase, Domain 3"/>
    <property type="match status" value="3"/>
</dbReference>
<dbReference type="SUPFAM" id="SSF52777">
    <property type="entry name" value="CoA-dependent acyltransferases"/>
    <property type="match status" value="6"/>
</dbReference>
<dbReference type="InterPro" id="IPR020802">
    <property type="entry name" value="TesA-like"/>
</dbReference>
<feature type="domain" description="Carrier" evidence="6">
    <location>
        <begin position="3894"/>
        <end position="3969"/>
    </location>
</feature>
<evidence type="ECO:0000313" key="8">
    <source>
        <dbReference type="Proteomes" id="UP000078468"/>
    </source>
</evidence>
<keyword evidence="5" id="KW-0677">Repeat</keyword>
<dbReference type="PROSITE" id="PS50075">
    <property type="entry name" value="CARRIER"/>
    <property type="match status" value="3"/>
</dbReference>
<dbReference type="Gene3D" id="1.10.1200.10">
    <property type="entry name" value="ACP-like"/>
    <property type="match status" value="2"/>
</dbReference>
<evidence type="ECO:0000256" key="2">
    <source>
        <dbReference type="ARBA" id="ARBA00006432"/>
    </source>
</evidence>
<evidence type="ECO:0000256" key="5">
    <source>
        <dbReference type="ARBA" id="ARBA00022737"/>
    </source>
</evidence>
<dbReference type="RefSeq" id="WP_064726364.1">
    <property type="nucleotide sequence ID" value="NZ_CP015866.1"/>
</dbReference>
<dbReference type="InterPro" id="IPR001242">
    <property type="entry name" value="Condensation_dom"/>
</dbReference>
<dbReference type="InterPro" id="IPR001031">
    <property type="entry name" value="Thioesterase"/>
</dbReference>
<dbReference type="GO" id="GO:0005829">
    <property type="term" value="C:cytosol"/>
    <property type="evidence" value="ECO:0007669"/>
    <property type="project" value="TreeGrafter"/>
</dbReference>
<reference evidence="7 8" key="1">
    <citation type="submission" date="2016-05" db="EMBL/GenBank/DDBJ databases">
        <title>Non-Contiguous Finished Genome Sequence of Streptomyces parvulus 2297 Integrated Site-Specifically with Actinophage R4.</title>
        <authorList>
            <person name="Nishizawa T."/>
            <person name="Miura T."/>
            <person name="Harada C."/>
            <person name="Guo Y."/>
            <person name="Narisawa K."/>
            <person name="Ohta H."/>
            <person name="Takahashi H."/>
            <person name="Shirai M."/>
        </authorList>
    </citation>
    <scope>NUCLEOTIDE SEQUENCE [LARGE SCALE GENOMIC DNA]</scope>
    <source>
        <strain evidence="7 8">2297</strain>
    </source>
</reference>
<dbReference type="GO" id="GO:0017000">
    <property type="term" value="P:antibiotic biosynthetic process"/>
    <property type="evidence" value="ECO:0007669"/>
    <property type="project" value="UniProtKB-ARBA"/>
</dbReference>
<dbReference type="FunFam" id="3.30.300.30:FF:000010">
    <property type="entry name" value="Enterobactin synthetase component F"/>
    <property type="match status" value="1"/>
</dbReference>
<dbReference type="EMBL" id="CP015866">
    <property type="protein sequence ID" value="ANJ05984.1"/>
    <property type="molecule type" value="Genomic_DNA"/>
</dbReference>
<dbReference type="CDD" id="cd17651">
    <property type="entry name" value="A_NRPS_VisG_like"/>
    <property type="match status" value="1"/>
</dbReference>
<dbReference type="InterPro" id="IPR013217">
    <property type="entry name" value="Methyltransf_12"/>
</dbReference>
<dbReference type="SUPFAM" id="SSF53474">
    <property type="entry name" value="alpha/beta-Hydrolases"/>
    <property type="match status" value="1"/>
</dbReference>
<comment type="cofactor">
    <cofactor evidence="1">
        <name>pantetheine 4'-phosphate</name>
        <dbReference type="ChEBI" id="CHEBI:47942"/>
    </cofactor>
</comment>
<dbReference type="SUPFAM" id="SSF53335">
    <property type="entry name" value="S-adenosyl-L-methionine-dependent methyltransferases"/>
    <property type="match status" value="2"/>
</dbReference>
<dbReference type="GO" id="GO:0031177">
    <property type="term" value="F:phosphopantetheine binding"/>
    <property type="evidence" value="ECO:0007669"/>
    <property type="project" value="InterPro"/>
</dbReference>
<dbReference type="CDD" id="cd19540">
    <property type="entry name" value="LCL_NRPS-like"/>
    <property type="match status" value="2"/>
</dbReference>
<dbReference type="Gene3D" id="3.40.50.150">
    <property type="entry name" value="Vaccinia Virus protein VP39"/>
    <property type="match status" value="2"/>
</dbReference>
<dbReference type="GO" id="GO:0072330">
    <property type="term" value="P:monocarboxylic acid biosynthetic process"/>
    <property type="evidence" value="ECO:0007669"/>
    <property type="project" value="UniProtKB-ARBA"/>
</dbReference>
<organism evidence="7 8">
    <name type="scientific">Streptomyces parvulus</name>
    <dbReference type="NCBI Taxonomy" id="146923"/>
    <lineage>
        <taxon>Bacteria</taxon>
        <taxon>Bacillati</taxon>
        <taxon>Actinomycetota</taxon>
        <taxon>Actinomycetes</taxon>
        <taxon>Kitasatosporales</taxon>
        <taxon>Streptomycetaceae</taxon>
        <taxon>Streptomyces</taxon>
    </lineage>
</organism>
<dbReference type="PANTHER" id="PTHR45527:SF1">
    <property type="entry name" value="FATTY ACID SYNTHASE"/>
    <property type="match status" value="1"/>
</dbReference>
<dbReference type="InterPro" id="IPR029063">
    <property type="entry name" value="SAM-dependent_MTases_sf"/>
</dbReference>
<dbReference type="KEGG" id="spav:Spa2297_02680"/>
<keyword evidence="3" id="KW-0596">Phosphopantetheine</keyword>
<dbReference type="CDD" id="cd19543">
    <property type="entry name" value="DCL_NRPS"/>
    <property type="match status" value="1"/>
</dbReference>
<proteinExistence type="inferred from homology"/>
<dbReference type="NCBIfam" id="TIGR01733">
    <property type="entry name" value="AA-adenyl-dom"/>
    <property type="match status" value="3"/>
</dbReference>
<dbReference type="InterPro" id="IPR025110">
    <property type="entry name" value="AMP-bd_C"/>
</dbReference>
<dbReference type="Pfam" id="PF00975">
    <property type="entry name" value="Thioesterase"/>
    <property type="match status" value="1"/>
</dbReference>
<gene>
    <name evidence="7" type="ORF">Spa2297_02680</name>
</gene>
<dbReference type="Pfam" id="PF00550">
    <property type="entry name" value="PP-binding"/>
    <property type="match status" value="3"/>
</dbReference>
<dbReference type="FunFam" id="3.40.50.12780:FF:000012">
    <property type="entry name" value="Non-ribosomal peptide synthetase"/>
    <property type="match status" value="3"/>
</dbReference>
<dbReference type="FunFam" id="1.10.1200.10:FF:000016">
    <property type="entry name" value="Non-ribosomal peptide synthase"/>
    <property type="match status" value="3"/>
</dbReference>
<dbReference type="PROSITE" id="PS00012">
    <property type="entry name" value="PHOSPHOPANTETHEINE"/>
    <property type="match status" value="2"/>
</dbReference>
<dbReference type="Gene3D" id="3.30.559.30">
    <property type="entry name" value="Nonribosomal peptide synthetase, condensation domain"/>
    <property type="match status" value="3"/>
</dbReference>
<dbReference type="Pfam" id="PF00501">
    <property type="entry name" value="AMP-binding"/>
    <property type="match status" value="3"/>
</dbReference>
<evidence type="ECO:0000313" key="7">
    <source>
        <dbReference type="EMBL" id="ANJ05984.1"/>
    </source>
</evidence>
<dbReference type="GO" id="GO:0043041">
    <property type="term" value="P:amino acid activation for nonribosomal peptide biosynthetic process"/>
    <property type="evidence" value="ECO:0007669"/>
    <property type="project" value="TreeGrafter"/>
</dbReference>
<dbReference type="FunFam" id="2.30.38.10:FF:000001">
    <property type="entry name" value="Non-ribosomal peptide synthetase PvdI"/>
    <property type="match status" value="3"/>
</dbReference>
<evidence type="ECO:0000256" key="3">
    <source>
        <dbReference type="ARBA" id="ARBA00022450"/>
    </source>
</evidence>
<dbReference type="InterPro" id="IPR020845">
    <property type="entry name" value="AMP-binding_CS"/>
</dbReference>
<dbReference type="GeneID" id="91303776"/>
<dbReference type="SUPFAM" id="SSF56801">
    <property type="entry name" value="Acetyl-CoA synthetase-like"/>
    <property type="match status" value="3"/>
</dbReference>
<accession>A0A191UTE5</accession>
<keyword evidence="4" id="KW-0597">Phosphoprotein</keyword>
<dbReference type="InterPro" id="IPR020806">
    <property type="entry name" value="PKS_PP-bd"/>
</dbReference>
<dbReference type="InterPro" id="IPR006162">
    <property type="entry name" value="Ppantetheine_attach_site"/>
</dbReference>
<evidence type="ECO:0000256" key="1">
    <source>
        <dbReference type="ARBA" id="ARBA00001957"/>
    </source>
</evidence>
<dbReference type="FunFam" id="3.40.50.980:FF:000001">
    <property type="entry name" value="Non-ribosomal peptide synthetase"/>
    <property type="match status" value="3"/>
</dbReference>
<dbReference type="InterPro" id="IPR023213">
    <property type="entry name" value="CAT-like_dom_sf"/>
</dbReference>
<dbReference type="Gene3D" id="3.40.50.1820">
    <property type="entry name" value="alpha/beta hydrolase"/>
    <property type="match status" value="1"/>
</dbReference>
<dbReference type="Pfam" id="PF08242">
    <property type="entry name" value="Methyltransf_12"/>
    <property type="match status" value="2"/>
</dbReference>
<dbReference type="PROSITE" id="PS00455">
    <property type="entry name" value="AMP_BINDING"/>
    <property type="match status" value="3"/>
</dbReference>
<dbReference type="InterPro" id="IPR045851">
    <property type="entry name" value="AMP-bd_C_sf"/>
</dbReference>
<name>A0A191UTE5_9ACTN</name>
<dbReference type="InterPro" id="IPR000873">
    <property type="entry name" value="AMP-dep_synth/lig_dom"/>
</dbReference>
<dbReference type="InterPro" id="IPR009081">
    <property type="entry name" value="PP-bd_ACP"/>
</dbReference>
<dbReference type="InterPro" id="IPR036736">
    <property type="entry name" value="ACP-like_sf"/>
</dbReference>
<dbReference type="SMART" id="SM00823">
    <property type="entry name" value="PKS_PP"/>
    <property type="match status" value="3"/>
</dbReference>